<keyword evidence="2" id="KW-0285">Flavoprotein</keyword>
<feature type="domain" description="Nitroreductase" evidence="5">
    <location>
        <begin position="121"/>
        <end position="216"/>
    </location>
</feature>
<dbReference type="GO" id="GO:0016491">
    <property type="term" value="F:oxidoreductase activity"/>
    <property type="evidence" value="ECO:0007669"/>
    <property type="project" value="UniProtKB-KW"/>
</dbReference>
<keyword evidence="7" id="KW-1185">Reference proteome</keyword>
<comment type="similarity">
    <text evidence="1">Belongs to the flavin oxidoreductase frp family.</text>
</comment>
<dbReference type="Pfam" id="PF00881">
    <property type="entry name" value="Nitroreductase"/>
    <property type="match status" value="2"/>
</dbReference>
<dbReference type="EMBL" id="MCGO01000071">
    <property type="protein sequence ID" value="ORY32471.1"/>
    <property type="molecule type" value="Genomic_DNA"/>
</dbReference>
<keyword evidence="3" id="KW-0288">FMN</keyword>
<evidence type="ECO:0000313" key="6">
    <source>
        <dbReference type="EMBL" id="ORY32471.1"/>
    </source>
</evidence>
<evidence type="ECO:0000256" key="4">
    <source>
        <dbReference type="ARBA" id="ARBA00023002"/>
    </source>
</evidence>
<name>A0A1Y2BCB0_9FUNG</name>
<dbReference type="PANTHER" id="PTHR43425:SF2">
    <property type="entry name" value="OXYGEN-INSENSITIVE NADPH NITROREDUCTASE"/>
    <property type="match status" value="1"/>
</dbReference>
<dbReference type="InterPro" id="IPR000415">
    <property type="entry name" value="Nitroreductase-like"/>
</dbReference>
<dbReference type="Proteomes" id="UP000193642">
    <property type="component" value="Unassembled WGS sequence"/>
</dbReference>
<proteinExistence type="inferred from homology"/>
<dbReference type="InterPro" id="IPR016446">
    <property type="entry name" value="Flavin_OxRdtase_Frp"/>
</dbReference>
<feature type="domain" description="Nitroreductase" evidence="5">
    <location>
        <begin position="62"/>
        <end position="116"/>
    </location>
</feature>
<protein>
    <submittedName>
        <fullName evidence="6">Putative oxidoreductase</fullName>
    </submittedName>
</protein>
<evidence type="ECO:0000256" key="1">
    <source>
        <dbReference type="ARBA" id="ARBA00008366"/>
    </source>
</evidence>
<evidence type="ECO:0000256" key="3">
    <source>
        <dbReference type="ARBA" id="ARBA00022643"/>
    </source>
</evidence>
<reference evidence="6 7" key="1">
    <citation type="submission" date="2016-07" db="EMBL/GenBank/DDBJ databases">
        <title>Pervasive Adenine N6-methylation of Active Genes in Fungi.</title>
        <authorList>
            <consortium name="DOE Joint Genome Institute"/>
            <person name="Mondo S.J."/>
            <person name="Dannebaum R.O."/>
            <person name="Kuo R.C."/>
            <person name="Labutti K."/>
            <person name="Haridas S."/>
            <person name="Kuo A."/>
            <person name="Salamov A."/>
            <person name="Ahrendt S.R."/>
            <person name="Lipzen A."/>
            <person name="Sullivan W."/>
            <person name="Andreopoulos W.B."/>
            <person name="Clum A."/>
            <person name="Lindquist E."/>
            <person name="Daum C."/>
            <person name="Ramamoorthy G.K."/>
            <person name="Gryganskyi A."/>
            <person name="Culley D."/>
            <person name="Magnuson J.K."/>
            <person name="James T.Y."/>
            <person name="O'Malley M.A."/>
            <person name="Stajich J.E."/>
            <person name="Spatafora J.W."/>
            <person name="Visel A."/>
            <person name="Grigoriev I.V."/>
        </authorList>
    </citation>
    <scope>NUCLEOTIDE SEQUENCE [LARGE SCALE GENOMIC DNA]</scope>
    <source>
        <strain evidence="6 7">JEL800</strain>
    </source>
</reference>
<dbReference type="SUPFAM" id="SSF55469">
    <property type="entry name" value="FMN-dependent nitroreductase-like"/>
    <property type="match status" value="1"/>
</dbReference>
<evidence type="ECO:0000313" key="7">
    <source>
        <dbReference type="Proteomes" id="UP000193642"/>
    </source>
</evidence>
<dbReference type="OrthoDB" id="2094932at2759"/>
<accession>A0A1Y2BCB0</accession>
<dbReference type="InterPro" id="IPR029479">
    <property type="entry name" value="Nitroreductase"/>
</dbReference>
<keyword evidence="4" id="KW-0560">Oxidoreductase</keyword>
<organism evidence="6 7">
    <name type="scientific">Rhizoclosmatium globosum</name>
    <dbReference type="NCBI Taxonomy" id="329046"/>
    <lineage>
        <taxon>Eukaryota</taxon>
        <taxon>Fungi</taxon>
        <taxon>Fungi incertae sedis</taxon>
        <taxon>Chytridiomycota</taxon>
        <taxon>Chytridiomycota incertae sedis</taxon>
        <taxon>Chytridiomycetes</taxon>
        <taxon>Chytridiales</taxon>
        <taxon>Chytriomycetaceae</taxon>
        <taxon>Rhizoclosmatium</taxon>
    </lineage>
</organism>
<dbReference type="AlphaFoldDB" id="A0A1Y2BCB0"/>
<dbReference type="Gene3D" id="3.40.109.10">
    <property type="entry name" value="NADH Oxidase"/>
    <property type="match status" value="1"/>
</dbReference>
<gene>
    <name evidence="6" type="ORF">BCR33DRAFT_535924</name>
</gene>
<dbReference type="PANTHER" id="PTHR43425">
    <property type="entry name" value="OXYGEN-INSENSITIVE NADPH NITROREDUCTASE"/>
    <property type="match status" value="1"/>
</dbReference>
<evidence type="ECO:0000256" key="2">
    <source>
        <dbReference type="ARBA" id="ARBA00022630"/>
    </source>
</evidence>
<evidence type="ECO:0000259" key="5">
    <source>
        <dbReference type="Pfam" id="PF00881"/>
    </source>
</evidence>
<sequence>MATDKYQKVTTTTTQTITAADGTKTTSSTVTSVYKALEALAVTDRNTEGTGTAESLSSLFLSHRSIRSYTDQEVPPELIRTAIEESIAGASSSGNLNSFSLIVTRDPESKKRLRELHEDQDMVTECSVVITVCADWFRVREWLKSQNAKDNFDNFFGYHVAVVDAVIVAQNLALALESRGLGICYLGTTLNNMETISEHLQLPDTVIPITTLTVGYPAENPSKRDRLPTKAYIHEEVYRKPDAEELSEVYASREKKGWERYNAHPELKKIIDENGIKNLAEFYTSDFKYPESMTLRDGRMIFDFLEKKNFTAMDSPKEE</sequence>
<comment type="caution">
    <text evidence="6">The sequence shown here is derived from an EMBL/GenBank/DDBJ whole genome shotgun (WGS) entry which is preliminary data.</text>
</comment>